<protein>
    <recommendedName>
        <fullName evidence="12">Bifunctional protein HldE</fullName>
    </recommendedName>
    <domain>
        <recommendedName>
            <fullName evidence="12">D-beta-D-heptose 7-phosphate kinase</fullName>
            <ecNumber evidence="12">2.7.1.167</ecNumber>
        </recommendedName>
        <alternativeName>
            <fullName evidence="12">D-beta-D-heptose 7-phosphotransferase</fullName>
        </alternativeName>
        <alternativeName>
            <fullName evidence="12">D-glycero-beta-D-manno-heptose-7-phosphate kinase</fullName>
        </alternativeName>
    </domain>
    <domain>
        <recommendedName>
            <fullName evidence="12">D-beta-D-heptose 1-phosphate adenylyltransferase</fullName>
            <ecNumber evidence="12">2.7.7.70</ecNumber>
        </recommendedName>
        <alternativeName>
            <fullName evidence="12">D-glycero-beta-D-manno-heptose 1-phosphate adenylyltransferase</fullName>
        </alternativeName>
    </domain>
</protein>
<dbReference type="NCBIfam" id="TIGR00125">
    <property type="entry name" value="cyt_tran_rel"/>
    <property type="match status" value="1"/>
</dbReference>
<comment type="pathway">
    <text evidence="3">Bacterial outer membrane biogenesis; LPS core biosynthesis.</text>
</comment>
<comment type="pathway">
    <text evidence="12">Nucleotide-sugar biosynthesis; ADP-L-glycero-beta-D-manno-heptose biosynthesis; ADP-L-glycero-beta-D-manno-heptose from D-glycero-beta-D-manno-heptose 7-phosphate: step 3/4.</text>
</comment>
<dbReference type="EC" id="2.7.1.167" evidence="12"/>
<dbReference type="InterPro" id="IPR002173">
    <property type="entry name" value="Carboh/pur_kinase_PfkB_CS"/>
</dbReference>
<dbReference type="PANTHER" id="PTHR46969">
    <property type="entry name" value="BIFUNCTIONAL PROTEIN HLDE"/>
    <property type="match status" value="1"/>
</dbReference>
<evidence type="ECO:0000256" key="5">
    <source>
        <dbReference type="ARBA" id="ARBA00022695"/>
    </source>
</evidence>
<feature type="region of interest" description="Ribokinase" evidence="12">
    <location>
        <begin position="1"/>
        <end position="329"/>
    </location>
</feature>
<dbReference type="SUPFAM" id="SSF52374">
    <property type="entry name" value="Nucleotidylyl transferase"/>
    <property type="match status" value="1"/>
</dbReference>
<keyword evidence="10 12" id="KW-0119">Carbohydrate metabolism</keyword>
<comment type="function">
    <text evidence="1 12">Catalyzes the phosphorylation of D-glycero-D-manno-heptose 7-phosphate at the C-1 position to selectively form D-glycero-beta-D-manno-heptose-1,7-bisphosphate.</text>
</comment>
<comment type="catalytic activity">
    <reaction evidence="11 12">
        <text>D-glycero-beta-D-manno-heptose 1-phosphate + ATP + H(+) = ADP-D-glycero-beta-D-manno-heptose + diphosphate</text>
        <dbReference type="Rhea" id="RHEA:27465"/>
        <dbReference type="ChEBI" id="CHEBI:15378"/>
        <dbReference type="ChEBI" id="CHEBI:30616"/>
        <dbReference type="ChEBI" id="CHEBI:33019"/>
        <dbReference type="ChEBI" id="CHEBI:59967"/>
        <dbReference type="ChEBI" id="CHEBI:61593"/>
        <dbReference type="EC" id="2.7.7.70"/>
    </reaction>
</comment>
<dbReference type="InterPro" id="IPR011914">
    <property type="entry name" value="RfaE_dom_II"/>
</dbReference>
<comment type="pathway">
    <text evidence="12">Nucleotide-sugar biosynthesis; ADP-L-glycero-beta-D-manno-heptose biosynthesis; ADP-L-glycero-beta-D-manno-heptose from D-glycero-beta-D-manno-heptose 7-phosphate: step 1/4.</text>
</comment>
<dbReference type="Gene3D" id="3.40.1190.20">
    <property type="match status" value="1"/>
</dbReference>
<evidence type="ECO:0000256" key="2">
    <source>
        <dbReference type="ARBA" id="ARBA00003753"/>
    </source>
</evidence>
<keyword evidence="9 12" id="KW-0511">Multifunctional enzyme</keyword>
<dbReference type="InterPro" id="IPR011611">
    <property type="entry name" value="PfkB_dom"/>
</dbReference>
<dbReference type="PANTHER" id="PTHR46969:SF1">
    <property type="entry name" value="BIFUNCTIONAL PROTEIN HLDE"/>
    <property type="match status" value="1"/>
</dbReference>
<keyword evidence="4 12" id="KW-0808">Transferase</keyword>
<dbReference type="NCBIfam" id="TIGR02199">
    <property type="entry name" value="rfaE_dom_II"/>
    <property type="match status" value="1"/>
</dbReference>
<evidence type="ECO:0000256" key="6">
    <source>
        <dbReference type="ARBA" id="ARBA00022741"/>
    </source>
</evidence>
<feature type="domain" description="Cytidyltransferase-like" evidence="14">
    <location>
        <begin position="357"/>
        <end position="482"/>
    </location>
</feature>
<reference evidence="15 16" key="1">
    <citation type="submission" date="2023-03" db="EMBL/GenBank/DDBJ databases">
        <authorList>
            <person name="Pearce D."/>
        </authorList>
    </citation>
    <scope>NUCLEOTIDE SEQUENCE [LARGE SCALE GENOMIC DNA]</scope>
    <source>
        <strain evidence="15">Msz</strain>
    </source>
</reference>
<dbReference type="NCBIfam" id="NF008454">
    <property type="entry name" value="PRK11316.1"/>
    <property type="match status" value="1"/>
</dbReference>
<dbReference type="InterPro" id="IPR004821">
    <property type="entry name" value="Cyt_trans-like"/>
</dbReference>
<evidence type="ECO:0000256" key="3">
    <source>
        <dbReference type="ARBA" id="ARBA00004713"/>
    </source>
</evidence>
<dbReference type="Pfam" id="PF00294">
    <property type="entry name" value="PfkB"/>
    <property type="match status" value="1"/>
</dbReference>
<organism evidence="15 16">
    <name type="scientific">Methylocaldum szegediense</name>
    <dbReference type="NCBI Taxonomy" id="73780"/>
    <lineage>
        <taxon>Bacteria</taxon>
        <taxon>Pseudomonadati</taxon>
        <taxon>Pseudomonadota</taxon>
        <taxon>Gammaproteobacteria</taxon>
        <taxon>Methylococcales</taxon>
        <taxon>Methylococcaceae</taxon>
        <taxon>Methylocaldum</taxon>
    </lineage>
</organism>
<keyword evidence="7 12" id="KW-0418">Kinase</keyword>
<comment type="similarity">
    <text evidence="12">In the N-terminal section; belongs to the carbohydrate kinase PfkB family.</text>
</comment>
<dbReference type="InterPro" id="IPR011913">
    <property type="entry name" value="RfaE_dom_I"/>
</dbReference>
<feature type="domain" description="Carbohydrate kinase PfkB" evidence="13">
    <location>
        <begin position="25"/>
        <end position="315"/>
    </location>
</feature>
<gene>
    <name evidence="12 15" type="primary">hldE</name>
    <name evidence="15" type="ORF">MSZNOR_0510</name>
</gene>
<dbReference type="GO" id="GO:0016779">
    <property type="term" value="F:nucleotidyltransferase activity"/>
    <property type="evidence" value="ECO:0007669"/>
    <property type="project" value="UniProtKB-KW"/>
</dbReference>
<dbReference type="Proteomes" id="UP001162030">
    <property type="component" value="Chromosome"/>
</dbReference>
<comment type="function">
    <text evidence="2 12">Catalyzes the ADP transfer from ATP to D-glycero-beta-D-manno-heptose 1-phosphate, yielding ADP-D-glycero-beta-D-manno-heptose.</text>
</comment>
<name>A0ABN8WXL1_9GAMM</name>
<evidence type="ECO:0000256" key="12">
    <source>
        <dbReference type="HAMAP-Rule" id="MF_01603"/>
    </source>
</evidence>
<feature type="binding site" evidence="12">
    <location>
        <begin position="208"/>
        <end position="211"/>
    </location>
    <ligand>
        <name>ATP</name>
        <dbReference type="ChEBI" id="CHEBI:30616"/>
    </ligand>
</feature>
<sequence length="488" mass="53269">MLVVSYRPFLRFLESMQLPNFDLARVLVVGDLMLDRYWHGDTSRISPEAPVPVVLVNSVEERVGGAGNVALNIAKIGARASVIGYCGNDQAGQSLIGFLEAAGIDCAVEQIPELPTITKLRVLSRHQQLIRLDFEDRFHDVPSTRLLETFARKLKDAGTVVLSDYGKGTLEPVRELIRIARNAGKTVLVDPKGTDFERYRGATIITPNRAEFEAVAGPCRNDAELADKGFVLLEKLELEALLITRGEYGMTLLQRGEPPRHLPARAKEVYDVTGAGDTVISTLAASLAAGSPLGDATALANLAAGIVVGKLGTATVTLEELDFALHGQRAHRRGVIELDELLPLLEAARRNGEKIVVTNGCFDILHPGHIQYLQQARALGDRLIVLVNSDASVRRLKGSGRPVNPLDFRMTMLAALECVDWVVPFEEDTPRDVIGRLLPDILVKGGDYKDIHEIAGHDYVLANGGEVRILDFLGDYSTTRIIQAIRNS</sequence>
<evidence type="ECO:0000256" key="10">
    <source>
        <dbReference type="ARBA" id="ARBA00023277"/>
    </source>
</evidence>
<accession>A0ABN8WXL1</accession>
<dbReference type="Pfam" id="PF01467">
    <property type="entry name" value="CTP_transf_like"/>
    <property type="match status" value="1"/>
</dbReference>
<evidence type="ECO:0000259" key="13">
    <source>
        <dbReference type="Pfam" id="PF00294"/>
    </source>
</evidence>
<keyword evidence="5 12" id="KW-0548">Nucleotidyltransferase</keyword>
<dbReference type="CDD" id="cd01172">
    <property type="entry name" value="RfaE_like"/>
    <property type="match status" value="1"/>
</dbReference>
<dbReference type="PROSITE" id="PS00583">
    <property type="entry name" value="PFKB_KINASES_1"/>
    <property type="match status" value="1"/>
</dbReference>
<feature type="active site" evidence="12">
    <location>
        <position position="277"/>
    </location>
</feature>
<evidence type="ECO:0000313" key="15">
    <source>
        <dbReference type="EMBL" id="CAI8743315.1"/>
    </source>
</evidence>
<comment type="subunit">
    <text evidence="12">Homodimer.</text>
</comment>
<dbReference type="InterPro" id="IPR023030">
    <property type="entry name" value="Bifunc_HldE"/>
</dbReference>
<comment type="similarity">
    <text evidence="12">In the C-terminal section; belongs to the cytidylyltransferase family.</text>
</comment>
<feature type="region of interest" description="Cytidylyltransferase" evidence="12">
    <location>
        <begin position="357"/>
        <end position="488"/>
    </location>
</feature>
<dbReference type="HAMAP" id="MF_01603">
    <property type="entry name" value="HldE"/>
    <property type="match status" value="1"/>
</dbReference>
<dbReference type="InterPro" id="IPR014729">
    <property type="entry name" value="Rossmann-like_a/b/a_fold"/>
</dbReference>
<dbReference type="NCBIfam" id="TIGR02198">
    <property type="entry name" value="rfaE_dom_I"/>
    <property type="match status" value="1"/>
</dbReference>
<evidence type="ECO:0000313" key="16">
    <source>
        <dbReference type="Proteomes" id="UP001162030"/>
    </source>
</evidence>
<evidence type="ECO:0000256" key="8">
    <source>
        <dbReference type="ARBA" id="ARBA00022840"/>
    </source>
</evidence>
<evidence type="ECO:0000259" key="14">
    <source>
        <dbReference type="Pfam" id="PF01467"/>
    </source>
</evidence>
<dbReference type="InterPro" id="IPR029056">
    <property type="entry name" value="Ribokinase-like"/>
</dbReference>
<keyword evidence="6 12" id="KW-0547">Nucleotide-binding</keyword>
<dbReference type="Gene3D" id="3.40.50.620">
    <property type="entry name" value="HUPs"/>
    <property type="match status" value="1"/>
</dbReference>
<evidence type="ECO:0000256" key="1">
    <source>
        <dbReference type="ARBA" id="ARBA00002319"/>
    </source>
</evidence>
<evidence type="ECO:0000256" key="11">
    <source>
        <dbReference type="ARBA" id="ARBA00047428"/>
    </source>
</evidence>
<proteinExistence type="inferred from homology"/>
<dbReference type="EMBL" id="OX458333">
    <property type="protein sequence ID" value="CAI8743315.1"/>
    <property type="molecule type" value="Genomic_DNA"/>
</dbReference>
<evidence type="ECO:0000256" key="9">
    <source>
        <dbReference type="ARBA" id="ARBA00023268"/>
    </source>
</evidence>
<dbReference type="EC" id="2.7.7.70" evidence="12"/>
<keyword evidence="16" id="KW-1185">Reference proteome</keyword>
<dbReference type="GO" id="GO:0033785">
    <property type="term" value="F:heptose 7-phosphate kinase activity"/>
    <property type="evidence" value="ECO:0007669"/>
    <property type="project" value="UniProtKB-EC"/>
</dbReference>
<evidence type="ECO:0000256" key="7">
    <source>
        <dbReference type="ARBA" id="ARBA00022777"/>
    </source>
</evidence>
<dbReference type="SUPFAM" id="SSF53613">
    <property type="entry name" value="Ribokinase-like"/>
    <property type="match status" value="1"/>
</dbReference>
<comment type="catalytic activity">
    <reaction evidence="12">
        <text>D-glycero-beta-D-manno-heptose 7-phosphate + ATP = D-glycero-beta-D-manno-heptose 1,7-bisphosphate + ADP + H(+)</text>
        <dbReference type="Rhea" id="RHEA:27473"/>
        <dbReference type="ChEBI" id="CHEBI:15378"/>
        <dbReference type="ChEBI" id="CHEBI:30616"/>
        <dbReference type="ChEBI" id="CHEBI:60204"/>
        <dbReference type="ChEBI" id="CHEBI:60208"/>
        <dbReference type="ChEBI" id="CHEBI:456216"/>
        <dbReference type="EC" id="2.7.1.167"/>
    </reaction>
</comment>
<keyword evidence="8 12" id="KW-0067">ATP-binding</keyword>
<evidence type="ECO:0000256" key="4">
    <source>
        <dbReference type="ARBA" id="ARBA00022679"/>
    </source>
</evidence>